<reference evidence="2 3" key="1">
    <citation type="submission" date="2016-01" db="EMBL/GenBank/DDBJ databases">
        <title>Whole genome sequence and analysis of Micromonospora rosaria DSM 803, which can produce antibacterial substance rosamicin.</title>
        <authorList>
            <person name="Yang H."/>
            <person name="He X."/>
            <person name="Zhu D."/>
        </authorList>
    </citation>
    <scope>NUCLEOTIDE SEQUENCE [LARGE SCALE GENOMIC DNA]</scope>
    <source>
        <strain evidence="2 3">DSM 803</strain>
    </source>
</reference>
<dbReference type="OrthoDB" id="4324057at2"/>
<evidence type="ECO:0000313" key="3">
    <source>
        <dbReference type="Proteomes" id="UP000070620"/>
    </source>
</evidence>
<keyword evidence="1" id="KW-1133">Transmembrane helix</keyword>
<organism evidence="2 3">
    <name type="scientific">Micromonospora rosaria</name>
    <dbReference type="NCBI Taxonomy" id="47874"/>
    <lineage>
        <taxon>Bacteria</taxon>
        <taxon>Bacillati</taxon>
        <taxon>Actinomycetota</taxon>
        <taxon>Actinomycetes</taxon>
        <taxon>Micromonosporales</taxon>
        <taxon>Micromonosporaceae</taxon>
        <taxon>Micromonospora</taxon>
    </lineage>
</organism>
<feature type="transmembrane region" description="Helical" evidence="1">
    <location>
        <begin position="25"/>
        <end position="43"/>
    </location>
</feature>
<feature type="transmembrane region" description="Helical" evidence="1">
    <location>
        <begin position="64"/>
        <end position="84"/>
    </location>
</feature>
<evidence type="ECO:0000256" key="1">
    <source>
        <dbReference type="SAM" id="Phobius"/>
    </source>
</evidence>
<dbReference type="AlphaFoldDB" id="A0A136PKL0"/>
<accession>A0A136PKL0</accession>
<keyword evidence="1" id="KW-0472">Membrane</keyword>
<protein>
    <submittedName>
        <fullName evidence="2">Uncharacterized protein</fullName>
    </submittedName>
</protein>
<proteinExistence type="predicted"/>
<gene>
    <name evidence="2" type="ORF">AWW66_26990</name>
</gene>
<evidence type="ECO:0000313" key="2">
    <source>
        <dbReference type="EMBL" id="KXK58945.1"/>
    </source>
</evidence>
<keyword evidence="3" id="KW-1185">Reference proteome</keyword>
<name>A0A136PKL0_9ACTN</name>
<dbReference type="EMBL" id="LRQV01000143">
    <property type="protein sequence ID" value="KXK58945.1"/>
    <property type="molecule type" value="Genomic_DNA"/>
</dbReference>
<sequence>MNRPVPPGQFNPLAGDGEALDLLNLLAWCMTAAAVGGLIIVGIQMAIQLNRGTPGEESDHFRGLAFIALACILGAAAGPIVSIFGDLGL</sequence>
<keyword evidence="1" id="KW-0812">Transmembrane</keyword>
<dbReference type="Proteomes" id="UP000070620">
    <property type="component" value="Unassembled WGS sequence"/>
</dbReference>
<comment type="caution">
    <text evidence="2">The sequence shown here is derived from an EMBL/GenBank/DDBJ whole genome shotgun (WGS) entry which is preliminary data.</text>
</comment>